<dbReference type="Gene3D" id="3.40.50.300">
    <property type="entry name" value="P-loop containing nucleotide triphosphate hydrolases"/>
    <property type="match status" value="2"/>
</dbReference>
<dbReference type="InterPro" id="IPR014001">
    <property type="entry name" value="Helicase_ATP-bd"/>
</dbReference>
<dbReference type="GO" id="GO:0061749">
    <property type="term" value="F:forked DNA-dependent helicase activity"/>
    <property type="evidence" value="ECO:0007669"/>
    <property type="project" value="TreeGrafter"/>
</dbReference>
<evidence type="ECO:0000259" key="4">
    <source>
        <dbReference type="PROSITE" id="PS51194"/>
    </source>
</evidence>
<proteinExistence type="predicted"/>
<name>A0A3N4KIA0_9PEZI</name>
<dbReference type="GO" id="GO:0070125">
    <property type="term" value="P:mitochondrial translational elongation"/>
    <property type="evidence" value="ECO:0007669"/>
    <property type="project" value="TreeGrafter"/>
</dbReference>
<reference evidence="5 6" key="1">
    <citation type="journal article" date="2018" name="Nat. Ecol. Evol.">
        <title>Pezizomycetes genomes reveal the molecular basis of ectomycorrhizal truffle lifestyle.</title>
        <authorList>
            <person name="Murat C."/>
            <person name="Payen T."/>
            <person name="Noel B."/>
            <person name="Kuo A."/>
            <person name="Morin E."/>
            <person name="Chen J."/>
            <person name="Kohler A."/>
            <person name="Krizsan K."/>
            <person name="Balestrini R."/>
            <person name="Da Silva C."/>
            <person name="Montanini B."/>
            <person name="Hainaut M."/>
            <person name="Levati E."/>
            <person name="Barry K.W."/>
            <person name="Belfiori B."/>
            <person name="Cichocki N."/>
            <person name="Clum A."/>
            <person name="Dockter R.B."/>
            <person name="Fauchery L."/>
            <person name="Guy J."/>
            <person name="Iotti M."/>
            <person name="Le Tacon F."/>
            <person name="Lindquist E.A."/>
            <person name="Lipzen A."/>
            <person name="Malagnac F."/>
            <person name="Mello A."/>
            <person name="Molinier V."/>
            <person name="Miyauchi S."/>
            <person name="Poulain J."/>
            <person name="Riccioni C."/>
            <person name="Rubini A."/>
            <person name="Sitrit Y."/>
            <person name="Splivallo R."/>
            <person name="Traeger S."/>
            <person name="Wang M."/>
            <person name="Zifcakova L."/>
            <person name="Wipf D."/>
            <person name="Zambonelli A."/>
            <person name="Paolocci F."/>
            <person name="Nowrousian M."/>
            <person name="Ottonello S."/>
            <person name="Baldrian P."/>
            <person name="Spatafora J.W."/>
            <person name="Henrissat B."/>
            <person name="Nagy L.G."/>
            <person name="Aury J.M."/>
            <person name="Wincker P."/>
            <person name="Grigoriev I.V."/>
            <person name="Bonfante P."/>
            <person name="Martin F.M."/>
        </authorList>
    </citation>
    <scope>NUCLEOTIDE SEQUENCE [LARGE SCALE GENOMIC DNA]</scope>
    <source>
        <strain evidence="5 6">CCBAS932</strain>
    </source>
</reference>
<keyword evidence="1" id="KW-0067">ATP-binding</keyword>
<dbReference type="FunCoup" id="A0A3N4KIA0">
    <property type="interactions" value="16"/>
</dbReference>
<dbReference type="GO" id="GO:0005759">
    <property type="term" value="C:mitochondrial matrix"/>
    <property type="evidence" value="ECO:0007669"/>
    <property type="project" value="TreeGrafter"/>
</dbReference>
<feature type="region of interest" description="Disordered" evidence="2">
    <location>
        <begin position="585"/>
        <end position="627"/>
    </location>
</feature>
<dbReference type="STRING" id="1392247.A0A3N4KIA0"/>
<dbReference type="OrthoDB" id="16911at2759"/>
<dbReference type="GO" id="GO:0032042">
    <property type="term" value="P:mitochondrial DNA metabolic process"/>
    <property type="evidence" value="ECO:0007669"/>
    <property type="project" value="TreeGrafter"/>
</dbReference>
<keyword evidence="5" id="KW-0378">Hydrolase</keyword>
<feature type="domain" description="Helicase C-terminal" evidence="4">
    <location>
        <begin position="230"/>
        <end position="382"/>
    </location>
</feature>
<dbReference type="GO" id="GO:0000403">
    <property type="term" value="F:Y-form DNA binding"/>
    <property type="evidence" value="ECO:0007669"/>
    <property type="project" value="TreeGrafter"/>
</dbReference>
<dbReference type="InterPro" id="IPR027417">
    <property type="entry name" value="P-loop_NTPase"/>
</dbReference>
<evidence type="ECO:0000313" key="6">
    <source>
        <dbReference type="Proteomes" id="UP000277580"/>
    </source>
</evidence>
<dbReference type="CDD" id="cd22249">
    <property type="entry name" value="UDM1_RNF168_RNF169-like"/>
    <property type="match status" value="1"/>
</dbReference>
<feature type="domain" description="Helicase ATP-binding" evidence="3">
    <location>
        <begin position="8"/>
        <end position="175"/>
    </location>
</feature>
<dbReference type="Proteomes" id="UP000277580">
    <property type="component" value="Unassembled WGS sequence"/>
</dbReference>
<protein>
    <submittedName>
        <fullName evidence="5">P-loop containing nucleoside triphosphate hydrolase protein</fullName>
    </submittedName>
</protein>
<dbReference type="SMART" id="SM00490">
    <property type="entry name" value="HELICc"/>
    <property type="match status" value="1"/>
</dbReference>
<organism evidence="5 6">
    <name type="scientific">Morchella conica CCBAS932</name>
    <dbReference type="NCBI Taxonomy" id="1392247"/>
    <lineage>
        <taxon>Eukaryota</taxon>
        <taxon>Fungi</taxon>
        <taxon>Dikarya</taxon>
        <taxon>Ascomycota</taxon>
        <taxon>Pezizomycotina</taxon>
        <taxon>Pezizomycetes</taxon>
        <taxon>Pezizales</taxon>
        <taxon>Morchellaceae</taxon>
        <taxon>Morchella</taxon>
    </lineage>
</organism>
<accession>A0A3N4KIA0</accession>
<evidence type="ECO:0000256" key="1">
    <source>
        <dbReference type="ARBA" id="ARBA00022806"/>
    </source>
</evidence>
<dbReference type="InterPro" id="IPR050742">
    <property type="entry name" value="Helicase_Restrict-Modif_Enz"/>
</dbReference>
<dbReference type="Pfam" id="PF04851">
    <property type="entry name" value="ResIII"/>
    <property type="match status" value="1"/>
</dbReference>
<evidence type="ECO:0000313" key="5">
    <source>
        <dbReference type="EMBL" id="RPB10284.1"/>
    </source>
</evidence>
<dbReference type="GO" id="GO:0016787">
    <property type="term" value="F:hydrolase activity"/>
    <property type="evidence" value="ECO:0007669"/>
    <property type="project" value="UniProtKB-KW"/>
</dbReference>
<dbReference type="PANTHER" id="PTHR47396:SF1">
    <property type="entry name" value="ATP-DEPENDENT HELICASE IRC3-RELATED"/>
    <property type="match status" value="1"/>
</dbReference>
<dbReference type="InterPro" id="IPR001650">
    <property type="entry name" value="Helicase_C-like"/>
</dbReference>
<keyword evidence="6" id="KW-1185">Reference proteome</keyword>
<evidence type="ECO:0000256" key="2">
    <source>
        <dbReference type="SAM" id="MobiDB-lite"/>
    </source>
</evidence>
<dbReference type="AlphaFoldDB" id="A0A3N4KIA0"/>
<dbReference type="PROSITE" id="PS51192">
    <property type="entry name" value="HELICASE_ATP_BIND_1"/>
    <property type="match status" value="1"/>
</dbReference>
<dbReference type="SMART" id="SM00487">
    <property type="entry name" value="DEXDc"/>
    <property type="match status" value="1"/>
</dbReference>
<keyword evidence="1" id="KW-0347">Helicase</keyword>
<sequence length="642" mass="72894">MTGHRRRWDGGGIQRRLGISLATGSGKTVIFTQLISRLSHPSRPATATQTLILVHRKELVEQAASHCRRQYPHLTVEIEMATAHASGCADITVASIMSIVSGERIGKFRRERFKLVLIDECHHAVSKGYLKCLEHFGLVGAGFGADTPVLVGVSATMSRFDGLKLGKVLDRIVYHKDYMDMIADNWLSPCKFTTVMTHVDLSSVRDASTGDFNLSDLERAVNTKETNNVTVRSWLQKADDRHSTIVFCVNIQHVNDLCDTFRTHGIDARPITSNTLLQVRRERLEEFRARKFPVLVNCGVFTEGTDIPNIDCVLLARPTKSRNLLVQMIGRGMRLFPGKADCHIIDMVGVLKRGIATVPTLFGLDPDELLEELSPEQLQKLKAKREKEAEKRRLELEAARQREEAGREEGGKGKGERGVKLSVEFTDYENVFDLLKDAKESGHIRRLSPYSWVSISNGKHVLPLKAGRYLKIQRERDGTFTLIEFNKIPPEVTKTRTFLSNRRVVMEGAQSLADIIQGADTLAATRQARNLLLHSAPWRKKPASDSQLAFLSTFRDKYSIPENLTIGQAGDIITKLRHGSLKELEKRKKQEHRERVKDEKERARDEKARLKERMREEAREQKMREKEEKLRRLEEVKVGRLF</sequence>
<dbReference type="GO" id="GO:0036121">
    <property type="term" value="F:double-stranded DNA helicase activity"/>
    <property type="evidence" value="ECO:0007669"/>
    <property type="project" value="TreeGrafter"/>
</dbReference>
<dbReference type="Pfam" id="PF00271">
    <property type="entry name" value="Helicase_C"/>
    <property type="match status" value="1"/>
</dbReference>
<dbReference type="SUPFAM" id="SSF52540">
    <property type="entry name" value="P-loop containing nucleoside triphosphate hydrolases"/>
    <property type="match status" value="1"/>
</dbReference>
<dbReference type="EMBL" id="ML119144">
    <property type="protein sequence ID" value="RPB10284.1"/>
    <property type="molecule type" value="Genomic_DNA"/>
</dbReference>
<dbReference type="InParanoid" id="A0A3N4KIA0"/>
<dbReference type="CDD" id="cd18799">
    <property type="entry name" value="SF2_C_EcoAI-like"/>
    <property type="match status" value="1"/>
</dbReference>
<gene>
    <name evidence="5" type="ORF">P167DRAFT_554542</name>
</gene>
<dbReference type="InterPro" id="IPR006935">
    <property type="entry name" value="Helicase/UvrB_N"/>
</dbReference>
<dbReference type="GO" id="GO:0005524">
    <property type="term" value="F:ATP binding"/>
    <property type="evidence" value="ECO:0007669"/>
    <property type="project" value="InterPro"/>
</dbReference>
<keyword evidence="1" id="KW-0547">Nucleotide-binding</keyword>
<dbReference type="PANTHER" id="PTHR47396">
    <property type="entry name" value="TYPE I RESTRICTION ENZYME ECOKI R PROTEIN"/>
    <property type="match status" value="1"/>
</dbReference>
<evidence type="ECO:0000259" key="3">
    <source>
        <dbReference type="PROSITE" id="PS51192"/>
    </source>
</evidence>
<dbReference type="PROSITE" id="PS51194">
    <property type="entry name" value="HELICASE_CTER"/>
    <property type="match status" value="1"/>
</dbReference>